<reference evidence="2" key="3">
    <citation type="submission" date="2025-05" db="UniProtKB">
        <authorList>
            <consortium name="EnsemblMetazoa"/>
        </authorList>
    </citation>
    <scope>IDENTIFICATION</scope>
</reference>
<reference evidence="4" key="2">
    <citation type="submission" date="2025-04" db="UniProtKB">
        <authorList>
            <consortium name="RefSeq"/>
        </authorList>
    </citation>
    <scope>IDENTIFICATION</scope>
</reference>
<evidence type="ECO:0000313" key="3">
    <source>
        <dbReference type="Proteomes" id="UP001652680"/>
    </source>
</evidence>
<keyword evidence="3" id="KW-1185">Reference proteome</keyword>
<feature type="compositionally biased region" description="Basic and acidic residues" evidence="1">
    <location>
        <begin position="12"/>
        <end position="22"/>
    </location>
</feature>
<dbReference type="Proteomes" id="UP001652680">
    <property type="component" value="Unassembled WGS sequence"/>
</dbReference>
<protein>
    <submittedName>
        <fullName evidence="4">Glutenin, low molecular weight subunit</fullName>
    </submittedName>
</protein>
<feature type="compositionally biased region" description="Pro residues" evidence="1">
    <location>
        <begin position="251"/>
        <end position="261"/>
    </location>
</feature>
<dbReference type="RefSeq" id="XP_016983329.1">
    <property type="nucleotide sequence ID" value="XM_017127840.1"/>
</dbReference>
<feature type="compositionally biased region" description="Basic residues" evidence="1">
    <location>
        <begin position="378"/>
        <end position="388"/>
    </location>
</feature>
<feature type="compositionally biased region" description="Basic and acidic residues" evidence="1">
    <location>
        <begin position="55"/>
        <end position="64"/>
    </location>
</feature>
<feature type="compositionally biased region" description="Low complexity" evidence="1">
    <location>
        <begin position="262"/>
        <end position="278"/>
    </location>
</feature>
<feature type="compositionally biased region" description="Basic residues" evidence="1">
    <location>
        <begin position="1"/>
        <end position="11"/>
    </location>
</feature>
<proteinExistence type="predicted"/>
<dbReference type="EnsemblMetazoa" id="XM_017127840.2">
    <property type="protein sequence ID" value="XP_016983329.1"/>
    <property type="gene ID" value="LOC108047595"/>
</dbReference>
<reference evidence="3" key="1">
    <citation type="journal article" date="2021" name="Elife">
        <title>Highly contiguous assemblies of 101 drosophilid genomes.</title>
        <authorList>
            <person name="Kim B.Y."/>
            <person name="Wang J.R."/>
            <person name="Miller D.E."/>
            <person name="Barmina O."/>
            <person name="Delaney E."/>
            <person name="Thompson A."/>
            <person name="Comeault A.A."/>
            <person name="Peede D."/>
            <person name="D'Agostino E.R."/>
            <person name="Pelaez J."/>
            <person name="Aguilar J.M."/>
            <person name="Haji D."/>
            <person name="Matsunaga T."/>
            <person name="Armstrong E.E."/>
            <person name="Zych M."/>
            <person name="Ogawa Y."/>
            <person name="Stamenkovic-Radak M."/>
            <person name="Jelic M."/>
            <person name="Veselinovic M.S."/>
            <person name="Tanaskovic M."/>
            <person name="Eric P."/>
            <person name="Gao J.J."/>
            <person name="Katoh T.K."/>
            <person name="Toda M.J."/>
            <person name="Watabe H."/>
            <person name="Watada M."/>
            <person name="Davis J.S."/>
            <person name="Moyle L.C."/>
            <person name="Manoli G."/>
            <person name="Bertolini E."/>
            <person name="Kostal V."/>
            <person name="Hawley R.S."/>
            <person name="Takahashi A."/>
            <person name="Jones C.D."/>
            <person name="Price D.K."/>
            <person name="Whiteman N."/>
            <person name="Kopp A."/>
            <person name="Matute D.R."/>
            <person name="Petrov D.A."/>
        </authorList>
    </citation>
    <scope>NUCLEOTIDE SEQUENCE [LARGE SCALE GENOMIC DNA]</scope>
</reference>
<feature type="region of interest" description="Disordered" evidence="1">
    <location>
        <begin position="368"/>
        <end position="388"/>
    </location>
</feature>
<accession>A0A6P4F2U9</accession>
<dbReference type="OrthoDB" id="7869279at2759"/>
<feature type="region of interest" description="Disordered" evidence="1">
    <location>
        <begin position="1"/>
        <end position="80"/>
    </location>
</feature>
<evidence type="ECO:0000256" key="1">
    <source>
        <dbReference type="SAM" id="MobiDB-lite"/>
    </source>
</evidence>
<dbReference type="AlphaFoldDB" id="A0A6P4F2U9"/>
<name>A0A6P4F2U9_DRORH</name>
<organism evidence="4">
    <name type="scientific">Drosophila rhopaloa</name>
    <name type="common">Fruit fly</name>
    <dbReference type="NCBI Taxonomy" id="1041015"/>
    <lineage>
        <taxon>Eukaryota</taxon>
        <taxon>Metazoa</taxon>
        <taxon>Ecdysozoa</taxon>
        <taxon>Arthropoda</taxon>
        <taxon>Hexapoda</taxon>
        <taxon>Insecta</taxon>
        <taxon>Pterygota</taxon>
        <taxon>Neoptera</taxon>
        <taxon>Endopterygota</taxon>
        <taxon>Diptera</taxon>
        <taxon>Brachycera</taxon>
        <taxon>Muscomorpha</taxon>
        <taxon>Ephydroidea</taxon>
        <taxon>Drosophilidae</taxon>
        <taxon>Drosophila</taxon>
        <taxon>Sophophora</taxon>
    </lineage>
</organism>
<gene>
    <name evidence="4" type="primary">LOC108047595</name>
    <name evidence="2" type="synonym">108047595</name>
</gene>
<feature type="compositionally biased region" description="Low complexity" evidence="1">
    <location>
        <begin position="221"/>
        <end position="248"/>
    </location>
</feature>
<feature type="compositionally biased region" description="Polar residues" evidence="1">
    <location>
        <begin position="282"/>
        <end position="297"/>
    </location>
</feature>
<feature type="region of interest" description="Disordered" evidence="1">
    <location>
        <begin position="220"/>
        <end position="301"/>
    </location>
</feature>
<feature type="compositionally biased region" description="Polar residues" evidence="1">
    <location>
        <begin position="65"/>
        <end position="80"/>
    </location>
</feature>
<dbReference type="GeneID" id="108047595"/>
<sequence length="388" mass="43637">MPKKVITRRQRKAAESKRKAEEESNQNLPGVKAEEPMTKVGNQTAHTAPASYDLLETKKDKEMSKTTSGRNIPCSNQAVEKSNEPCYALQKIIAPGQRKSLISAVKKSALDLEQVLTTSTWYDQNNESTSKESKIKSKETEAVNEEVPTNSVLPLVAKICKQIKSHLHTVLPKRNSSQQQKPKGIQQQIDQSYGTLAEVNDFLLERSNEEIHVGVLNSLEQDPPQQDQPQHDPSQYNPPQQDPSQQDQPQHEPPQQDPPLQNPHQQNPPQQDPSQQDPCVATGQNHKSGSERNSNFENAPPLKLFGNTGYFVLTGTNDQLAQQLGDLAARNIAVQCLSLPSDMIEKAEEQLAELERNREQILERMRNKHAILAQPRAPRQKNQRKYNK</sequence>
<evidence type="ECO:0000313" key="4">
    <source>
        <dbReference type="RefSeq" id="XP_016983329.1"/>
    </source>
</evidence>
<evidence type="ECO:0000313" key="2">
    <source>
        <dbReference type="EnsemblMetazoa" id="XP_016983329.1"/>
    </source>
</evidence>